<dbReference type="AlphaFoldDB" id="A0A1J7J3Z9"/>
<feature type="region of interest" description="Disordered" evidence="1">
    <location>
        <begin position="595"/>
        <end position="639"/>
    </location>
</feature>
<protein>
    <recommendedName>
        <fullName evidence="3">DUF6536 domain-containing protein</fullName>
    </recommendedName>
</protein>
<keyword evidence="5" id="KW-1185">Reference proteome</keyword>
<dbReference type="InterPro" id="IPR046623">
    <property type="entry name" value="DUF6536"/>
</dbReference>
<feature type="compositionally biased region" description="Basic and acidic residues" evidence="1">
    <location>
        <begin position="625"/>
        <end position="639"/>
    </location>
</feature>
<accession>A0A1J7J3Z9</accession>
<feature type="transmembrane region" description="Helical" evidence="2">
    <location>
        <begin position="267"/>
        <end position="290"/>
    </location>
</feature>
<evidence type="ECO:0000313" key="5">
    <source>
        <dbReference type="Proteomes" id="UP000182658"/>
    </source>
</evidence>
<keyword evidence="2" id="KW-0472">Membrane</keyword>
<feature type="transmembrane region" description="Helical" evidence="2">
    <location>
        <begin position="495"/>
        <end position="517"/>
    </location>
</feature>
<sequence length="717" mass="79343">MDIGINSLRNLRFLNRWRIFLWLGFFLTSVPLHLLFSASVFATATSTEYNQIVTNQAFLNGANYTLPGVSLLAEPFQPGAAQASLQYIAKLQNTVSAIQAGVSSFRWKRLESVNCRQTYLAQPNGLQHYRNLVIVIEAGPKPTVPGWTGSQVWGNTLPPYMINTTVLSYDANASSSLWSYSLGCSIQNNLGNLWNYCSDDFGYNTAESQLPSWSDFSSPWQFPWVVAADDYRETYGNFSAAYNNVTLLFCMAEPFESPCKVEVLNQLLLAVAILLLIKTTLAGITLWMLWSTKPILCLGDAIQMFFEQAADGAEDKTTRQLSTCGQSDFVSRRVRSDRQRPPNNDMRVRWTAQPRRWAATTKRWFDVVPAKVWVSTYGPIAVVLVIALALLDMGIRANAYANRGPFYEAGFGSNPMNHKVHITGDVYWLAIVANSPQLVLTTCFFLFSSLYVRLFQGAEWASFADGRPPRLRVTVPEDDCQESAPLLKVPLAWGLVFRLCSLALSILASQSLFVAAVEMLAADDTGSTPGIDVYYEPLSFAVVFSSEALLASIVVGLTTIAVPLCLGFFRLPSNSIIVGSNSAAISAQCHPVESRRDGSGVEAVERERGEEANSGGVGREEGEDGHERRSIRRSGDEPEDLVRLQRVQWAADREEGEDSHETRVIHRFDNDPENRVWLQRMQWGVLVRGGGVPEEAGQLGLGSVKSIVEKPAASFYG</sequence>
<dbReference type="Pfam" id="PF20163">
    <property type="entry name" value="DUF6536"/>
    <property type="match status" value="1"/>
</dbReference>
<keyword evidence="2" id="KW-1133">Transmembrane helix</keyword>
<gene>
    <name evidence="4" type="ORF">CONLIGDRAFT_212838</name>
</gene>
<dbReference type="Proteomes" id="UP000182658">
    <property type="component" value="Unassembled WGS sequence"/>
</dbReference>
<evidence type="ECO:0000259" key="3">
    <source>
        <dbReference type="Pfam" id="PF20163"/>
    </source>
</evidence>
<evidence type="ECO:0000256" key="1">
    <source>
        <dbReference type="SAM" id="MobiDB-lite"/>
    </source>
</evidence>
<feature type="compositionally biased region" description="Basic and acidic residues" evidence="1">
    <location>
        <begin position="595"/>
        <end position="611"/>
    </location>
</feature>
<dbReference type="InParanoid" id="A0A1J7J3Z9"/>
<dbReference type="OrthoDB" id="5429634at2759"/>
<feature type="domain" description="DUF6536" evidence="3">
    <location>
        <begin position="1"/>
        <end position="59"/>
    </location>
</feature>
<name>A0A1J7J3Z9_9PEZI</name>
<proteinExistence type="predicted"/>
<dbReference type="PANTHER" id="PTHR35395:SF1">
    <property type="entry name" value="DUF6536 DOMAIN-CONTAINING PROTEIN"/>
    <property type="match status" value="1"/>
</dbReference>
<feature type="transmembrane region" description="Helical" evidence="2">
    <location>
        <begin position="548"/>
        <end position="569"/>
    </location>
</feature>
<organism evidence="4 5">
    <name type="scientific">Coniochaeta ligniaria NRRL 30616</name>
    <dbReference type="NCBI Taxonomy" id="1408157"/>
    <lineage>
        <taxon>Eukaryota</taxon>
        <taxon>Fungi</taxon>
        <taxon>Dikarya</taxon>
        <taxon>Ascomycota</taxon>
        <taxon>Pezizomycotina</taxon>
        <taxon>Sordariomycetes</taxon>
        <taxon>Sordariomycetidae</taxon>
        <taxon>Coniochaetales</taxon>
        <taxon>Coniochaetaceae</taxon>
        <taxon>Coniochaeta</taxon>
    </lineage>
</organism>
<evidence type="ECO:0000313" key="4">
    <source>
        <dbReference type="EMBL" id="OIW34173.1"/>
    </source>
</evidence>
<evidence type="ECO:0000256" key="2">
    <source>
        <dbReference type="SAM" id="Phobius"/>
    </source>
</evidence>
<reference evidence="4 5" key="1">
    <citation type="submission" date="2016-10" db="EMBL/GenBank/DDBJ databases">
        <title>Draft genome sequence of Coniochaeta ligniaria NRRL30616, a lignocellulolytic fungus for bioabatement of inhibitors in plant biomass hydrolysates.</title>
        <authorList>
            <consortium name="DOE Joint Genome Institute"/>
            <person name="Jimenez D.J."/>
            <person name="Hector R.E."/>
            <person name="Riley R."/>
            <person name="Sun H."/>
            <person name="Grigoriev I.V."/>
            <person name="Van Elsas J.D."/>
            <person name="Nichols N.N."/>
        </authorList>
    </citation>
    <scope>NUCLEOTIDE SEQUENCE [LARGE SCALE GENOMIC DNA]</scope>
    <source>
        <strain evidence="4 5">NRRL 30616</strain>
    </source>
</reference>
<keyword evidence="2" id="KW-0812">Transmembrane</keyword>
<dbReference type="PANTHER" id="PTHR35395">
    <property type="entry name" value="DUF6536 DOMAIN-CONTAINING PROTEIN"/>
    <property type="match status" value="1"/>
</dbReference>
<feature type="transmembrane region" description="Helical" evidence="2">
    <location>
        <begin position="426"/>
        <end position="447"/>
    </location>
</feature>
<dbReference type="EMBL" id="KV875094">
    <property type="protein sequence ID" value="OIW34173.1"/>
    <property type="molecule type" value="Genomic_DNA"/>
</dbReference>
<feature type="transmembrane region" description="Helical" evidence="2">
    <location>
        <begin position="372"/>
        <end position="391"/>
    </location>
</feature>